<name>A0A2S6IM56_9ACTN</name>
<dbReference type="InterPro" id="IPR041522">
    <property type="entry name" value="CdaR_GGDEF"/>
</dbReference>
<dbReference type="OrthoDB" id="4534407at2"/>
<gene>
    <name evidence="4" type="ORF">CLV92_10677</name>
</gene>
<comment type="similarity">
    <text evidence="1">Belongs to the CdaR family.</text>
</comment>
<dbReference type="Proteomes" id="UP000239485">
    <property type="component" value="Unassembled WGS sequence"/>
</dbReference>
<dbReference type="PANTHER" id="PTHR33744:SF17">
    <property type="entry name" value="CONSERVED PROTEIN"/>
    <property type="match status" value="1"/>
</dbReference>
<dbReference type="AlphaFoldDB" id="A0A2S6IM56"/>
<dbReference type="EMBL" id="PTJD01000006">
    <property type="protein sequence ID" value="PPK95256.1"/>
    <property type="molecule type" value="Genomic_DNA"/>
</dbReference>
<sequence length="401" mass="42487">MADLQELVDAVADLTGAPVTLEDRAFHLVAASGHPGPIDAVRQDTVLHRRATAAVRARFESYGIARSPAPVRIPADPAQGLLARWCVPVRWQRVAHGYLWLLDDGRLPEADVARVRPLAEEAGAVLARRARRRADLSGMLDALLSADPARRERAAEHLADTHALPAGALAVVVLLPPSGTGPLEEVNAWRLPRGVLATGRDDGAVLLVPLGPEPATGSGPRTGSGPAEDALLAPARSVARRARDLLPERSRTAATGISDPVPTLPHVRAAWRQARAAALLAAQQPAQQPAPAAAVEWSGAGVARLLAHGRAEDLADAVLTPRVRALLSCGDAELLRTARAYLDAAGSAQRTAAELPVHRQTLYSRLRRLEAITGLDLDDGRDRLELHLALALLPVLPHRSG</sequence>
<dbReference type="GO" id="GO:0003677">
    <property type="term" value="F:DNA binding"/>
    <property type="evidence" value="ECO:0007669"/>
    <property type="project" value="UniProtKB-KW"/>
</dbReference>
<feature type="domain" description="CdaR GGDEF-like" evidence="3">
    <location>
        <begin position="169"/>
        <end position="278"/>
    </location>
</feature>
<feature type="domain" description="PucR C-terminal helix-turn-helix" evidence="2">
    <location>
        <begin position="334"/>
        <end position="391"/>
    </location>
</feature>
<evidence type="ECO:0000313" key="5">
    <source>
        <dbReference type="Proteomes" id="UP000239485"/>
    </source>
</evidence>
<comment type="caution">
    <text evidence="4">The sequence shown here is derived from an EMBL/GenBank/DDBJ whole genome shotgun (WGS) entry which is preliminary data.</text>
</comment>
<dbReference type="Gene3D" id="1.10.10.2840">
    <property type="entry name" value="PucR C-terminal helix-turn-helix domain"/>
    <property type="match status" value="1"/>
</dbReference>
<evidence type="ECO:0000259" key="2">
    <source>
        <dbReference type="Pfam" id="PF13556"/>
    </source>
</evidence>
<reference evidence="4 5" key="1">
    <citation type="submission" date="2018-02" db="EMBL/GenBank/DDBJ databases">
        <title>Genomic Encyclopedia of Archaeal and Bacterial Type Strains, Phase II (KMG-II): from individual species to whole genera.</title>
        <authorList>
            <person name="Goeker M."/>
        </authorList>
    </citation>
    <scope>NUCLEOTIDE SEQUENCE [LARGE SCALE GENOMIC DNA]</scope>
    <source>
        <strain evidence="4 5">DSM 22857</strain>
    </source>
</reference>
<dbReference type="RefSeq" id="WP_104432645.1">
    <property type="nucleotide sequence ID" value="NZ_PTJD01000006.1"/>
</dbReference>
<evidence type="ECO:0000256" key="1">
    <source>
        <dbReference type="ARBA" id="ARBA00006754"/>
    </source>
</evidence>
<dbReference type="InterPro" id="IPR025736">
    <property type="entry name" value="PucR_C-HTH_dom"/>
</dbReference>
<dbReference type="PANTHER" id="PTHR33744">
    <property type="entry name" value="CARBOHYDRATE DIACID REGULATOR"/>
    <property type="match status" value="1"/>
</dbReference>
<dbReference type="InterPro" id="IPR042070">
    <property type="entry name" value="PucR_C-HTH_sf"/>
</dbReference>
<evidence type="ECO:0000259" key="3">
    <source>
        <dbReference type="Pfam" id="PF17853"/>
    </source>
</evidence>
<evidence type="ECO:0000313" key="4">
    <source>
        <dbReference type="EMBL" id="PPK95256.1"/>
    </source>
</evidence>
<keyword evidence="4" id="KW-0238">DNA-binding</keyword>
<dbReference type="InterPro" id="IPR051448">
    <property type="entry name" value="CdaR-like_regulators"/>
</dbReference>
<accession>A0A2S6IM56</accession>
<protein>
    <submittedName>
        <fullName evidence="4">DNA-binding PucR family transcriptional regulator</fullName>
    </submittedName>
</protein>
<dbReference type="Pfam" id="PF13556">
    <property type="entry name" value="HTH_30"/>
    <property type="match status" value="1"/>
</dbReference>
<organism evidence="4 5">
    <name type="scientific">Kineococcus xinjiangensis</name>
    <dbReference type="NCBI Taxonomy" id="512762"/>
    <lineage>
        <taxon>Bacteria</taxon>
        <taxon>Bacillati</taxon>
        <taxon>Actinomycetota</taxon>
        <taxon>Actinomycetes</taxon>
        <taxon>Kineosporiales</taxon>
        <taxon>Kineosporiaceae</taxon>
        <taxon>Kineococcus</taxon>
    </lineage>
</organism>
<dbReference type="Pfam" id="PF17853">
    <property type="entry name" value="GGDEF_2"/>
    <property type="match status" value="1"/>
</dbReference>
<keyword evidence="5" id="KW-1185">Reference proteome</keyword>
<proteinExistence type="inferred from homology"/>